<dbReference type="EMBL" id="CAFBNC010000024">
    <property type="protein sequence ID" value="CAB4931352.1"/>
    <property type="molecule type" value="Genomic_DNA"/>
</dbReference>
<dbReference type="Pfam" id="PF09678">
    <property type="entry name" value="Caa3_CtaG"/>
    <property type="match status" value="1"/>
</dbReference>
<keyword evidence="5 6" id="KW-0472">Membrane</keyword>
<evidence type="ECO:0000256" key="6">
    <source>
        <dbReference type="SAM" id="Phobius"/>
    </source>
</evidence>
<evidence type="ECO:0000256" key="5">
    <source>
        <dbReference type="ARBA" id="ARBA00023136"/>
    </source>
</evidence>
<dbReference type="EMBL" id="CAEMXZ010000035">
    <property type="protein sequence ID" value="CAB4323263.1"/>
    <property type="molecule type" value="Genomic_DNA"/>
</dbReference>
<dbReference type="AlphaFoldDB" id="A0A6J5YBJ8"/>
<keyword evidence="2" id="KW-1003">Cell membrane</keyword>
<comment type="subcellular location">
    <subcellularLocation>
        <location evidence="1">Cell membrane</location>
        <topology evidence="1">Multi-pass membrane protein</topology>
    </subcellularLocation>
</comment>
<dbReference type="InterPro" id="IPR019108">
    <property type="entry name" value="Caa3_assmbl_CtaG-rel"/>
</dbReference>
<evidence type="ECO:0000313" key="7">
    <source>
        <dbReference type="EMBL" id="CAB4323263.1"/>
    </source>
</evidence>
<sequence>MTISMTAAAVLAGVVPAFTPHIEVWLLSLAIGISGVYIARVIGPKVVAAGEPVVTRRQILSFWSAVALMTLMAIWPMHDIAEQRLYSAHMFQHLVLTLVVPPLFWLSCPQWLAQLLVGNDGWLWKVIRRIGKPVAAWAIFNVFNLISHWAPFVNTAATNGPFHFSVHVAFVLTALIMWIPVCGPWPELRLSLPGQMVYLFLQSVVPTLPAAWLANSETVVYSSYNQPLRLWGISALNDQIAAGIVMKLVEVAYLWAIIIVLFFRWASRHQEADRHGLDLTERQILEWERGDRGALSASPVAEPTTERPDL</sequence>
<feature type="transmembrane region" description="Helical" evidence="6">
    <location>
        <begin position="59"/>
        <end position="78"/>
    </location>
</feature>
<evidence type="ECO:0000256" key="3">
    <source>
        <dbReference type="ARBA" id="ARBA00022692"/>
    </source>
</evidence>
<proteinExistence type="predicted"/>
<evidence type="ECO:0000313" key="8">
    <source>
        <dbReference type="EMBL" id="CAB4931352.1"/>
    </source>
</evidence>
<dbReference type="GO" id="GO:0005886">
    <property type="term" value="C:plasma membrane"/>
    <property type="evidence" value="ECO:0007669"/>
    <property type="project" value="UniProtKB-SubCell"/>
</dbReference>
<accession>A0A6J5YBJ8</accession>
<feature type="transmembrane region" description="Helical" evidence="6">
    <location>
        <begin position="27"/>
        <end position="47"/>
    </location>
</feature>
<protein>
    <submittedName>
        <fullName evidence="7">Unannotated protein</fullName>
    </submittedName>
</protein>
<feature type="transmembrane region" description="Helical" evidence="6">
    <location>
        <begin position="164"/>
        <end position="185"/>
    </location>
</feature>
<gene>
    <name evidence="7" type="ORF">UFOPK1392_01015</name>
    <name evidence="8" type="ORF">UFOPK3733_00690</name>
</gene>
<name>A0A6J5YBJ8_9ZZZZ</name>
<evidence type="ECO:0000256" key="2">
    <source>
        <dbReference type="ARBA" id="ARBA00022475"/>
    </source>
</evidence>
<keyword evidence="4 6" id="KW-1133">Transmembrane helix</keyword>
<evidence type="ECO:0000256" key="1">
    <source>
        <dbReference type="ARBA" id="ARBA00004651"/>
    </source>
</evidence>
<keyword evidence="3 6" id="KW-0812">Transmembrane</keyword>
<reference evidence="7" key="1">
    <citation type="submission" date="2020-05" db="EMBL/GenBank/DDBJ databases">
        <authorList>
            <person name="Chiriac C."/>
            <person name="Salcher M."/>
            <person name="Ghai R."/>
            <person name="Kavagutti S V."/>
        </authorList>
    </citation>
    <scope>NUCLEOTIDE SEQUENCE</scope>
</reference>
<feature type="transmembrane region" description="Helical" evidence="6">
    <location>
        <begin position="240"/>
        <end position="263"/>
    </location>
</feature>
<feature type="transmembrane region" description="Helical" evidence="6">
    <location>
        <begin position="197"/>
        <end position="214"/>
    </location>
</feature>
<feature type="transmembrane region" description="Helical" evidence="6">
    <location>
        <begin position="134"/>
        <end position="152"/>
    </location>
</feature>
<feature type="transmembrane region" description="Helical" evidence="6">
    <location>
        <begin position="90"/>
        <end position="113"/>
    </location>
</feature>
<evidence type="ECO:0000256" key="4">
    <source>
        <dbReference type="ARBA" id="ARBA00022989"/>
    </source>
</evidence>
<organism evidence="7">
    <name type="scientific">freshwater metagenome</name>
    <dbReference type="NCBI Taxonomy" id="449393"/>
    <lineage>
        <taxon>unclassified sequences</taxon>
        <taxon>metagenomes</taxon>
        <taxon>ecological metagenomes</taxon>
    </lineage>
</organism>